<dbReference type="HOGENOM" id="CLU_452715_0_0_1"/>
<dbReference type="AlphaFoldDB" id="A0A060S663"/>
<dbReference type="OrthoDB" id="3059771at2759"/>
<proteinExistence type="predicted"/>
<sequence length="628" mass="69441">MSTLPSTQYSRRRRVSVSGKLLGLFGGKFKDAEPEARPVISRPMPLERRVPSSINSSNTVALQPVRRKRDYREASLDSNENGDNRISKALSEDRRAASRPRLDFNVAAPRSSPAAHPARPSADKRSVPPLKSALKKSESKSNAMACSSGTPVAKDLWLPRSSHTAGKGSLNPTMQHNGGDSELSSPFNHGLRDEARIRDAPEVAGIHPSSPLSSTSYRNATAVGRTPHKAQKKTVTFADENPRDTMVALTRSRTADDITNVWMDHIQPLDVLYSTPPALPPATSPSTVHVSPLRPAAQRRRSDPAARIPNNSSRAYGPVPALPHIDSRRASAIQHAAKAVIEKSKEAEARAHDEFRMLLARQAPPTPEATLKREPFKLPVGLAETVQLKPGGWDEKENGMKAKDLLDEVLQDIARDSEARERGDMVPKPVFAPVTQSDVLRRFKADIHPDQRHATIWDGKETDVYAWSGTLVVQDTKPASYFYPRHSLHDFSIQFHTTEEPRQDPHTFNPNPTRTKHEWQSTYTGRRISAASRGPSGIPTLDPALGVVVETDVRLLPGDPDGPCQWEVRFWVPVPLRLFVRAEHRTFVCRAKVTVKDWETPKTEVPAGCIAVGIERLKTERLLGRSSS</sequence>
<feature type="region of interest" description="Disordered" evidence="1">
    <location>
        <begin position="32"/>
        <end position="148"/>
    </location>
</feature>
<dbReference type="OMA" id="ATGVNKH"/>
<dbReference type="Proteomes" id="UP000029665">
    <property type="component" value="Unassembled WGS sequence"/>
</dbReference>
<feature type="compositionally biased region" description="Polar residues" evidence="1">
    <location>
        <begin position="210"/>
        <end position="219"/>
    </location>
</feature>
<protein>
    <submittedName>
        <fullName evidence="2">Uncharacterized protein</fullName>
    </submittedName>
</protein>
<dbReference type="EMBL" id="CCBP010000056">
    <property type="protein sequence ID" value="CDO69810.1"/>
    <property type="molecule type" value="Genomic_DNA"/>
</dbReference>
<keyword evidence="3" id="KW-1185">Reference proteome</keyword>
<evidence type="ECO:0000313" key="2">
    <source>
        <dbReference type="EMBL" id="CDO69810.1"/>
    </source>
</evidence>
<feature type="region of interest" description="Disordered" evidence="1">
    <location>
        <begin position="161"/>
        <end position="181"/>
    </location>
</feature>
<feature type="compositionally biased region" description="Low complexity" evidence="1">
    <location>
        <begin position="107"/>
        <end position="120"/>
    </location>
</feature>
<feature type="compositionally biased region" description="Polar residues" evidence="1">
    <location>
        <begin position="170"/>
        <end position="181"/>
    </location>
</feature>
<organism evidence="2 3">
    <name type="scientific">Pycnoporus cinnabarinus</name>
    <name type="common">Cinnabar-red polypore</name>
    <name type="synonym">Trametes cinnabarina</name>
    <dbReference type="NCBI Taxonomy" id="5643"/>
    <lineage>
        <taxon>Eukaryota</taxon>
        <taxon>Fungi</taxon>
        <taxon>Dikarya</taxon>
        <taxon>Basidiomycota</taxon>
        <taxon>Agaricomycotina</taxon>
        <taxon>Agaricomycetes</taxon>
        <taxon>Polyporales</taxon>
        <taxon>Polyporaceae</taxon>
        <taxon>Trametes</taxon>
    </lineage>
</organism>
<reference evidence="2" key="1">
    <citation type="submission" date="2014-01" db="EMBL/GenBank/DDBJ databases">
        <title>The genome of the white-rot fungus Pycnoporus cinnabarinus: a basidiomycete model with a versatile arsenal for lignocellulosic biomass breakdown.</title>
        <authorList>
            <person name="Levasseur A."/>
            <person name="Lomascolo A."/>
            <person name="Ruiz-Duenas F.J."/>
            <person name="Uzan E."/>
            <person name="Piumi F."/>
            <person name="Kues U."/>
            <person name="Ram A.F.J."/>
            <person name="Murat C."/>
            <person name="Haon M."/>
            <person name="Benoit I."/>
            <person name="Arfi Y."/>
            <person name="Chevret D."/>
            <person name="Drula E."/>
            <person name="Kwon M.J."/>
            <person name="Gouret P."/>
            <person name="Lesage-Meessen L."/>
            <person name="Lombard V."/>
            <person name="Mariette J."/>
            <person name="Noirot C."/>
            <person name="Park J."/>
            <person name="Patyshakuliyeva A."/>
            <person name="Wieneger R.A.B."/>
            <person name="Wosten H.A.B."/>
            <person name="Martin F."/>
            <person name="Coutinho P.M."/>
            <person name="de Vries R."/>
            <person name="Martinez A.T."/>
            <person name="Klopp C."/>
            <person name="Pontarotti P."/>
            <person name="Henrissat B."/>
            <person name="Record E."/>
        </authorList>
    </citation>
    <scope>NUCLEOTIDE SEQUENCE [LARGE SCALE GENOMIC DNA]</scope>
    <source>
        <strain evidence="2">BRFM137</strain>
    </source>
</reference>
<evidence type="ECO:0000256" key="1">
    <source>
        <dbReference type="SAM" id="MobiDB-lite"/>
    </source>
</evidence>
<gene>
    <name evidence="2" type="ORF">BN946_scf184803.g8</name>
</gene>
<feature type="region of interest" description="Disordered" evidence="1">
    <location>
        <begin position="282"/>
        <end position="319"/>
    </location>
</feature>
<comment type="caution">
    <text evidence="2">The sequence shown here is derived from an EMBL/GenBank/DDBJ whole genome shotgun (WGS) entry which is preliminary data.</text>
</comment>
<name>A0A060S663_PYCCI</name>
<accession>A0A060S663</accession>
<evidence type="ECO:0000313" key="3">
    <source>
        <dbReference type="Proteomes" id="UP000029665"/>
    </source>
</evidence>
<feature type="region of interest" description="Disordered" evidence="1">
    <location>
        <begin position="204"/>
        <end position="233"/>
    </location>
</feature>
<feature type="compositionally biased region" description="Basic and acidic residues" evidence="1">
    <location>
        <begin position="82"/>
        <end position="102"/>
    </location>
</feature>
<feature type="compositionally biased region" description="Polar residues" evidence="1">
    <location>
        <begin position="52"/>
        <end position="61"/>
    </location>
</feature>